<comment type="caution">
    <text evidence="2">The sequence shown here is derived from an EMBL/GenBank/DDBJ whole genome shotgun (WGS) entry which is preliminary data.</text>
</comment>
<evidence type="ECO:0000313" key="3">
    <source>
        <dbReference type="Proteomes" id="UP000245762"/>
    </source>
</evidence>
<dbReference type="OrthoDB" id="9831168at2"/>
<keyword evidence="1" id="KW-0472">Membrane</keyword>
<name>A0A316L3T8_9FLAO</name>
<proteinExistence type="predicted"/>
<dbReference type="AlphaFoldDB" id="A0A316L3T8"/>
<feature type="transmembrane region" description="Helical" evidence="1">
    <location>
        <begin position="140"/>
        <end position="160"/>
    </location>
</feature>
<feature type="transmembrane region" description="Helical" evidence="1">
    <location>
        <begin position="116"/>
        <end position="134"/>
    </location>
</feature>
<keyword evidence="3" id="KW-1185">Reference proteome</keyword>
<reference evidence="2 3" key="1">
    <citation type="submission" date="2018-05" db="EMBL/GenBank/DDBJ databases">
        <title>Complete genome sequence of Flagellimonas aquimarina ECD12 isolated from seaweed Ecklonia cava.</title>
        <authorList>
            <person name="Choi S."/>
            <person name="Seong C."/>
        </authorList>
    </citation>
    <scope>NUCLEOTIDE SEQUENCE [LARGE SCALE GENOMIC DNA]</scope>
    <source>
        <strain evidence="2 3">ECD12</strain>
    </source>
</reference>
<protein>
    <submittedName>
        <fullName evidence="2">Uncharacterized protein</fullName>
    </submittedName>
</protein>
<keyword evidence="1" id="KW-1133">Transmembrane helix</keyword>
<dbReference type="EMBL" id="QGEG01000002">
    <property type="protein sequence ID" value="PWL38903.1"/>
    <property type="molecule type" value="Genomic_DNA"/>
</dbReference>
<keyword evidence="1" id="KW-0812">Transmembrane</keyword>
<evidence type="ECO:0000256" key="1">
    <source>
        <dbReference type="SAM" id="Phobius"/>
    </source>
</evidence>
<evidence type="ECO:0000313" key="2">
    <source>
        <dbReference type="EMBL" id="PWL38903.1"/>
    </source>
</evidence>
<gene>
    <name evidence="2" type="ORF">DKG77_11760</name>
</gene>
<dbReference type="Proteomes" id="UP000245762">
    <property type="component" value="Unassembled WGS sequence"/>
</dbReference>
<dbReference type="RefSeq" id="WP_109663201.1">
    <property type="nucleotide sequence ID" value="NZ_QGEG01000002.1"/>
</dbReference>
<organism evidence="2 3">
    <name type="scientific">Flagellimonas aquimarina</name>
    <dbReference type="NCBI Taxonomy" id="2201895"/>
    <lineage>
        <taxon>Bacteria</taxon>
        <taxon>Pseudomonadati</taxon>
        <taxon>Bacteroidota</taxon>
        <taxon>Flavobacteriia</taxon>
        <taxon>Flavobacteriales</taxon>
        <taxon>Flavobacteriaceae</taxon>
        <taxon>Flagellimonas</taxon>
    </lineage>
</organism>
<sequence>MNTKLEEINKKINRGEFREAIDALLVMDLIEEYRIDIQFISAYYHKLEKTKDEVDSRDYKTSYNANARNLINLVSRIANPEKDNTKHIDKVEKTQIESLRNSSEKEASSYKKKGDCLIGLSIVLIFIGLGVYYFTRPDQFAIFLSIAGIPIALVSIPSYNNFNKEKTDAKICNKLLAFMGPKTHFFRNDPEWFIFQKYLQ</sequence>
<accession>A0A316L3T8</accession>